<evidence type="ECO:0000313" key="4">
    <source>
        <dbReference type="EMBL" id="KAK2073775.1"/>
    </source>
</evidence>
<feature type="compositionally biased region" description="Polar residues" evidence="2">
    <location>
        <begin position="246"/>
        <end position="259"/>
    </location>
</feature>
<dbReference type="PANTHER" id="PTHR21601">
    <property type="entry name" value="SPA2 PROTEIN"/>
    <property type="match status" value="1"/>
</dbReference>
<keyword evidence="1" id="KW-0677">Repeat</keyword>
<feature type="domain" description="GIT Spa2 homology (SHD)" evidence="3">
    <location>
        <begin position="189"/>
        <end position="219"/>
    </location>
</feature>
<dbReference type="Proteomes" id="UP001217918">
    <property type="component" value="Unassembled WGS sequence"/>
</dbReference>
<dbReference type="InterPro" id="IPR039892">
    <property type="entry name" value="Spa2/Sph1"/>
</dbReference>
<keyword evidence="5" id="KW-1185">Reference proteome</keyword>
<dbReference type="Pfam" id="PF23742">
    <property type="entry name" value="VBS_C3G9"/>
    <property type="match status" value="1"/>
</dbReference>
<sequence>MNSRNAPLSPVSSVSGTDWSYPPPSKDGPYSLSNKNRGQLISPPNSAGSFEAMNGGFQPGPRSAGGPSPPPSIGRSSTATNIYARSETGSRYTVDEAQQDAILGEHYVALKQFLSATSRDGKPTLPPNKARDKLQRLTSVQFLELSTDVYDELRRREVSARRPSNAPANGGPPAFLLPQENFHPKRNQARQKLSSLGPPRFRDLATDVFCELERRIPRFIAQEVPRLGSPVSSYPPRGANRRRPSEASSSNTIVPNKSTMLEEDDDLGTLGDGDAYPIDNMSDGRQSKRSVTERSETDRKLIEDYESQVRELRDKLDGMEDVIKRKEDEMANMINGERSRVDTASTEKRAWDDARDRLERELSEARNRNASLQQELDRRENEELRRALEEQRQVTNDVRREANVILSEMRTLSQQSSSVWVKQSDLEKTIETLEGEVRDWRNRQWSAVVASVRKITKDIDDSAHVDETLAQQVAKLKPRVSLTANNLITASRNFAGSAGISPVSLLDAAASHLVSAVVELLRSVKIRPTPSAELDDDVEDTETPVDSAGFVSSRSTTQSQTPLAHLASPRGGGDGDDVAPDTREQALQLKEFLDNQTSLLVQTIQDLVTRIRDNAAIDQLAPEIEAISGLVQHVVARTAEALGGGAAQLTERLESGRERLLEAGAQGRELVREGNDTRSREWRMWTATLPPISFEIARETKELAQRIDRLAGIEDADDFS</sequence>
<dbReference type="SMART" id="SM00555">
    <property type="entry name" value="GIT"/>
    <property type="match status" value="2"/>
</dbReference>
<feature type="domain" description="GIT Spa2 homology (SHD)" evidence="3">
    <location>
        <begin position="130"/>
        <end position="160"/>
    </location>
</feature>
<evidence type="ECO:0000256" key="2">
    <source>
        <dbReference type="SAM" id="MobiDB-lite"/>
    </source>
</evidence>
<feature type="compositionally biased region" description="Polar residues" evidence="2">
    <location>
        <begin position="1"/>
        <end position="18"/>
    </location>
</feature>
<feature type="region of interest" description="Disordered" evidence="2">
    <location>
        <begin position="1"/>
        <end position="92"/>
    </location>
</feature>
<feature type="compositionally biased region" description="Polar residues" evidence="2">
    <location>
        <begin position="78"/>
        <end position="91"/>
    </location>
</feature>
<accession>A0AAD9IAY9</accession>
<feature type="region of interest" description="Disordered" evidence="2">
    <location>
        <begin position="227"/>
        <end position="300"/>
    </location>
</feature>
<dbReference type="InterPro" id="IPR022018">
    <property type="entry name" value="GIT1_C"/>
</dbReference>
<feature type="region of interest" description="Disordered" evidence="2">
    <location>
        <begin position="531"/>
        <end position="578"/>
    </location>
</feature>
<dbReference type="GO" id="GO:0005078">
    <property type="term" value="F:MAP-kinase scaffold activity"/>
    <property type="evidence" value="ECO:0007669"/>
    <property type="project" value="TreeGrafter"/>
</dbReference>
<proteinExistence type="predicted"/>
<dbReference type="GO" id="GO:1902716">
    <property type="term" value="C:cell cortex of growing cell tip"/>
    <property type="evidence" value="ECO:0007669"/>
    <property type="project" value="TreeGrafter"/>
</dbReference>
<dbReference type="InterPro" id="IPR013724">
    <property type="entry name" value="GIT_SHD"/>
</dbReference>
<dbReference type="EMBL" id="JAQQPM010000007">
    <property type="protein sequence ID" value="KAK2073775.1"/>
    <property type="molecule type" value="Genomic_DNA"/>
</dbReference>
<evidence type="ECO:0000313" key="5">
    <source>
        <dbReference type="Proteomes" id="UP001217918"/>
    </source>
</evidence>
<name>A0AAD9IAY9_9PEZI</name>
<organism evidence="4 5">
    <name type="scientific">Phyllachora maydis</name>
    <dbReference type="NCBI Taxonomy" id="1825666"/>
    <lineage>
        <taxon>Eukaryota</taxon>
        <taxon>Fungi</taxon>
        <taxon>Dikarya</taxon>
        <taxon>Ascomycota</taxon>
        <taxon>Pezizomycotina</taxon>
        <taxon>Sordariomycetes</taxon>
        <taxon>Sordariomycetidae</taxon>
        <taxon>Phyllachorales</taxon>
        <taxon>Phyllachoraceae</taxon>
        <taxon>Phyllachora</taxon>
    </lineage>
</organism>
<comment type="caution">
    <text evidence="4">The sequence shown here is derived from an EMBL/GenBank/DDBJ whole genome shotgun (WGS) entry which is preliminary data.</text>
</comment>
<feature type="compositionally biased region" description="Polar residues" evidence="2">
    <location>
        <begin position="550"/>
        <end position="562"/>
    </location>
</feature>
<dbReference type="GO" id="GO:0005826">
    <property type="term" value="C:actomyosin contractile ring"/>
    <property type="evidence" value="ECO:0007669"/>
    <property type="project" value="TreeGrafter"/>
</dbReference>
<dbReference type="PANTHER" id="PTHR21601:SF0">
    <property type="entry name" value="PROTEIN SPA2-RELATED"/>
    <property type="match status" value="1"/>
</dbReference>
<evidence type="ECO:0000256" key="1">
    <source>
        <dbReference type="ARBA" id="ARBA00022737"/>
    </source>
</evidence>
<evidence type="ECO:0000259" key="3">
    <source>
        <dbReference type="SMART" id="SM00555"/>
    </source>
</evidence>
<gene>
    <name evidence="4" type="ORF">P8C59_008025</name>
</gene>
<feature type="compositionally biased region" description="Acidic residues" evidence="2">
    <location>
        <begin position="533"/>
        <end position="543"/>
    </location>
</feature>
<reference evidence="4" key="1">
    <citation type="journal article" date="2023" name="Mol. Plant Microbe Interact.">
        <title>Elucidating the Obligate Nature and Biological Capacity of an Invasive Fungal Corn Pathogen.</title>
        <authorList>
            <person name="MacCready J.S."/>
            <person name="Roggenkamp E.M."/>
            <person name="Gdanetz K."/>
            <person name="Chilvers M.I."/>
        </authorList>
    </citation>
    <scope>NUCLEOTIDE SEQUENCE</scope>
    <source>
        <strain evidence="4">PM02</strain>
    </source>
</reference>
<dbReference type="Pfam" id="PF12205">
    <property type="entry name" value="GIT1_C"/>
    <property type="match status" value="1"/>
</dbReference>
<protein>
    <recommendedName>
        <fullName evidence="3">GIT Spa2 homology (SHD) domain-containing protein</fullName>
    </recommendedName>
</protein>
<dbReference type="AlphaFoldDB" id="A0AAD9IAY9"/>
<feature type="compositionally biased region" description="Polar residues" evidence="2">
    <location>
        <begin position="31"/>
        <end position="48"/>
    </location>
</feature>
<dbReference type="InterPro" id="IPR056439">
    <property type="entry name" value="VBS_C3G9"/>
</dbReference>
<dbReference type="Pfam" id="PF08518">
    <property type="entry name" value="GIT_SHD"/>
    <property type="match status" value="2"/>
</dbReference>
<feature type="compositionally biased region" description="Basic and acidic residues" evidence="2">
    <location>
        <begin position="290"/>
        <end position="300"/>
    </location>
</feature>